<feature type="domain" description="CCDC93 N-terminal" evidence="2">
    <location>
        <begin position="91"/>
        <end position="123"/>
    </location>
</feature>
<proteinExistence type="predicted"/>
<keyword evidence="1" id="KW-0812">Transmembrane</keyword>
<evidence type="ECO:0000259" key="2">
    <source>
        <dbReference type="Pfam" id="PF21673"/>
    </source>
</evidence>
<gene>
    <name evidence="3" type="ORF">GOODEAATRI_025327</name>
</gene>
<reference evidence="3 4" key="1">
    <citation type="submission" date="2021-06" db="EMBL/GenBank/DDBJ databases">
        <authorList>
            <person name="Palmer J.M."/>
        </authorList>
    </citation>
    <scope>NUCLEOTIDE SEQUENCE [LARGE SCALE GENOMIC DNA]</scope>
    <source>
        <strain evidence="3 4">GA_2019</strain>
        <tissue evidence="3">Muscle</tissue>
    </source>
</reference>
<dbReference type="InterPro" id="IPR048747">
    <property type="entry name" value="CCDC93_N"/>
</dbReference>
<evidence type="ECO:0000313" key="3">
    <source>
        <dbReference type="EMBL" id="MEQ2189440.1"/>
    </source>
</evidence>
<protein>
    <recommendedName>
        <fullName evidence="2">CCDC93 N-terminal domain-containing protein</fullName>
    </recommendedName>
</protein>
<accession>A0ABV0Q0X9</accession>
<dbReference type="Proteomes" id="UP001476798">
    <property type="component" value="Unassembled WGS sequence"/>
</dbReference>
<comment type="caution">
    <text evidence="3">The sequence shown here is derived from an EMBL/GenBank/DDBJ whole genome shotgun (WGS) entry which is preliminary data.</text>
</comment>
<dbReference type="PANTHER" id="PTHR16441">
    <property type="entry name" value="FIDIPIDINE"/>
    <property type="match status" value="1"/>
</dbReference>
<name>A0ABV0Q0X9_9TELE</name>
<feature type="transmembrane region" description="Helical" evidence="1">
    <location>
        <begin position="46"/>
        <end position="66"/>
    </location>
</feature>
<keyword evidence="1" id="KW-1133">Transmembrane helix</keyword>
<sequence>MHGVNRDSQVIHGHRDNLREDSNDKLSYGLVILFRQSDHPQVPSSLVTRIIFTAGFYCCIFIFQKVNRTGIVSKRFSILFRSSVESREDEEQSVKLAEILELLLAAGYFRARIKGLSPFDKVLYPTRFSSDTRL</sequence>
<keyword evidence="1" id="KW-0472">Membrane</keyword>
<keyword evidence="4" id="KW-1185">Reference proteome</keyword>
<evidence type="ECO:0000256" key="1">
    <source>
        <dbReference type="SAM" id="Phobius"/>
    </source>
</evidence>
<dbReference type="PANTHER" id="PTHR16441:SF0">
    <property type="entry name" value="COILED-COIL DOMAIN-CONTAINING PROTEIN 93"/>
    <property type="match status" value="1"/>
</dbReference>
<organism evidence="3 4">
    <name type="scientific">Goodea atripinnis</name>
    <dbReference type="NCBI Taxonomy" id="208336"/>
    <lineage>
        <taxon>Eukaryota</taxon>
        <taxon>Metazoa</taxon>
        <taxon>Chordata</taxon>
        <taxon>Craniata</taxon>
        <taxon>Vertebrata</taxon>
        <taxon>Euteleostomi</taxon>
        <taxon>Actinopterygii</taxon>
        <taxon>Neopterygii</taxon>
        <taxon>Teleostei</taxon>
        <taxon>Neoteleostei</taxon>
        <taxon>Acanthomorphata</taxon>
        <taxon>Ovalentaria</taxon>
        <taxon>Atherinomorphae</taxon>
        <taxon>Cyprinodontiformes</taxon>
        <taxon>Goodeidae</taxon>
        <taxon>Goodea</taxon>
    </lineage>
</organism>
<evidence type="ECO:0000313" key="4">
    <source>
        <dbReference type="Proteomes" id="UP001476798"/>
    </source>
</evidence>
<dbReference type="InterPro" id="IPR039116">
    <property type="entry name" value="CCDC93"/>
</dbReference>
<dbReference type="Pfam" id="PF21673">
    <property type="entry name" value="CCDC93_N"/>
    <property type="match status" value="1"/>
</dbReference>
<dbReference type="EMBL" id="JAHRIO010092922">
    <property type="protein sequence ID" value="MEQ2189440.1"/>
    <property type="molecule type" value="Genomic_DNA"/>
</dbReference>